<keyword evidence="3" id="KW-1185">Reference proteome</keyword>
<dbReference type="Proteomes" id="UP000266272">
    <property type="component" value="Unassembled WGS sequence"/>
</dbReference>
<dbReference type="OrthoDB" id="4900619at2759"/>
<protein>
    <submittedName>
        <fullName evidence="2">Uncharacterized protein</fullName>
    </submittedName>
</protein>
<feature type="region of interest" description="Disordered" evidence="1">
    <location>
        <begin position="198"/>
        <end position="259"/>
    </location>
</feature>
<feature type="compositionally biased region" description="Low complexity" evidence="1">
    <location>
        <begin position="210"/>
        <end position="223"/>
    </location>
</feature>
<feature type="region of interest" description="Disordered" evidence="1">
    <location>
        <begin position="93"/>
        <end position="122"/>
    </location>
</feature>
<accession>A0A395NP72</accession>
<proteinExistence type="predicted"/>
<gene>
    <name evidence="2" type="ORF">TARUN_4442</name>
</gene>
<organism evidence="2 3">
    <name type="scientific">Trichoderma arundinaceum</name>
    <dbReference type="NCBI Taxonomy" id="490622"/>
    <lineage>
        <taxon>Eukaryota</taxon>
        <taxon>Fungi</taxon>
        <taxon>Dikarya</taxon>
        <taxon>Ascomycota</taxon>
        <taxon>Pezizomycotina</taxon>
        <taxon>Sordariomycetes</taxon>
        <taxon>Hypocreomycetidae</taxon>
        <taxon>Hypocreales</taxon>
        <taxon>Hypocreaceae</taxon>
        <taxon>Trichoderma</taxon>
    </lineage>
</organism>
<feature type="compositionally biased region" description="Acidic residues" evidence="1">
    <location>
        <begin position="36"/>
        <end position="45"/>
    </location>
</feature>
<feature type="compositionally biased region" description="Polar residues" evidence="1">
    <location>
        <begin position="109"/>
        <end position="122"/>
    </location>
</feature>
<dbReference type="AlphaFoldDB" id="A0A395NP72"/>
<evidence type="ECO:0000313" key="3">
    <source>
        <dbReference type="Proteomes" id="UP000266272"/>
    </source>
</evidence>
<feature type="region of interest" description="Disordered" evidence="1">
    <location>
        <begin position="1"/>
        <end position="45"/>
    </location>
</feature>
<comment type="caution">
    <text evidence="2">The sequence shown here is derived from an EMBL/GenBank/DDBJ whole genome shotgun (WGS) entry which is preliminary data.</text>
</comment>
<evidence type="ECO:0000313" key="2">
    <source>
        <dbReference type="EMBL" id="RFU77789.1"/>
    </source>
</evidence>
<feature type="compositionally biased region" description="Polar residues" evidence="1">
    <location>
        <begin position="198"/>
        <end position="207"/>
    </location>
</feature>
<evidence type="ECO:0000256" key="1">
    <source>
        <dbReference type="SAM" id="MobiDB-lite"/>
    </source>
</evidence>
<dbReference type="EMBL" id="PXOA01000252">
    <property type="protein sequence ID" value="RFU77789.1"/>
    <property type="molecule type" value="Genomic_DNA"/>
</dbReference>
<reference evidence="2 3" key="1">
    <citation type="journal article" date="2018" name="PLoS Pathog.">
        <title>Evolution of structural diversity of trichothecenes, a family of toxins produced by plant pathogenic and entomopathogenic fungi.</title>
        <authorList>
            <person name="Proctor R.H."/>
            <person name="McCormick S.P."/>
            <person name="Kim H.S."/>
            <person name="Cardoza R.E."/>
            <person name="Stanley A.M."/>
            <person name="Lindo L."/>
            <person name="Kelly A."/>
            <person name="Brown D.W."/>
            <person name="Lee T."/>
            <person name="Vaughan M.M."/>
            <person name="Alexander N.J."/>
            <person name="Busman M."/>
            <person name="Gutierrez S."/>
        </authorList>
    </citation>
    <scope>NUCLEOTIDE SEQUENCE [LARGE SCALE GENOMIC DNA]</scope>
    <source>
        <strain evidence="2 3">IBT 40837</strain>
    </source>
</reference>
<sequence>MASSVRNFEYDAVYPPQRSHRDQMRAGCASSCSSDEYSEDEDDDEEAEAYWSDCSACWARRNALRRGRASWRAGDGASGERGPNVYANVRRAAEGRDHRHSNRNESCPRGQQNSNYPLRNNTTASYNAAETPAYRGLADRIVLGTRQFYQGEDSLRHLTSWVRVLEDMQRRRYAAAGRETNNTAAPVAAAAPAATAVRTGQSSSSATVLGRASDASSRGAAAGEDGRMRQTQTYPRGGGRDYLMSGGRSISTNRRRRLR</sequence>
<name>A0A395NP72_TRIAR</name>